<evidence type="ECO:0000259" key="1">
    <source>
        <dbReference type="Pfam" id="PF00534"/>
    </source>
</evidence>
<feature type="domain" description="Glycosyl transferase family 1" evidence="1">
    <location>
        <begin position="188"/>
        <end position="302"/>
    </location>
</feature>
<dbReference type="PATRIC" id="fig|1423806.3.peg.1542"/>
<dbReference type="Gene3D" id="3.40.50.2000">
    <property type="entry name" value="Glycogen Phosphorylase B"/>
    <property type="match status" value="2"/>
</dbReference>
<organism evidence="2 3">
    <name type="scientific">Liquorilactobacillus sucicola DSM 21376 = JCM 15457</name>
    <dbReference type="NCBI Taxonomy" id="1423806"/>
    <lineage>
        <taxon>Bacteria</taxon>
        <taxon>Bacillati</taxon>
        <taxon>Bacillota</taxon>
        <taxon>Bacilli</taxon>
        <taxon>Lactobacillales</taxon>
        <taxon>Lactobacillaceae</taxon>
        <taxon>Liquorilactobacillus</taxon>
    </lineage>
</organism>
<dbReference type="eggNOG" id="COG0438">
    <property type="taxonomic scope" value="Bacteria"/>
</dbReference>
<dbReference type="RefSeq" id="WP_034988295.1">
    <property type="nucleotide sequence ID" value="NZ_AYZF01000013.1"/>
</dbReference>
<dbReference type="OrthoDB" id="9804196at2"/>
<sequence length="383" mass="43187">MGTKKIYVLQIGMTPNPGGIEAYVMNLYKKIDRHKVQFDFVDWCGNEDIAFGAEIRRLGGHIFKIPSRQDNYLENKRAVNKLVASGKYSYTYNNLNSLSNITGITSTYGIANVTPIIHAHNDNIEEGKMIAKFLDKVHKPYVNFRKGVRLACSRNAGKWMFPHKEFSVVADSIDTLAFKYTDKTRKLYRHELGLENKLVVGSVARFGPQKNLPFLIKVFQQLCETVENAILLLVGAGEQEEQLRKQVIETGLNSRVHFLGARTDTANLMQAMDLLIAPSIFEGFGMSVLEAQCAGLPCYVSEAFHPEVLQTSLVKKISLELSPACWSDCIRNDLQVRATQKRLAFDAVIKEKGYDSRESAARLQDKLLSGFREKGNYRGESYQ</sequence>
<evidence type="ECO:0000313" key="2">
    <source>
        <dbReference type="EMBL" id="KRN06320.1"/>
    </source>
</evidence>
<protein>
    <recommendedName>
        <fullName evidence="1">Glycosyl transferase family 1 domain-containing protein</fullName>
    </recommendedName>
</protein>
<gene>
    <name evidence="2" type="ORF">FD15_GL001522</name>
</gene>
<dbReference type="STRING" id="1423806.FD15_GL001522"/>
<comment type="caution">
    <text evidence="2">The sequence shown here is derived from an EMBL/GenBank/DDBJ whole genome shotgun (WGS) entry which is preliminary data.</text>
</comment>
<accession>A0A023CWK1</accession>
<dbReference type="PANTHER" id="PTHR45947">
    <property type="entry name" value="SULFOQUINOVOSYL TRANSFERASE SQD2"/>
    <property type="match status" value="1"/>
</dbReference>
<dbReference type="InterPro" id="IPR001296">
    <property type="entry name" value="Glyco_trans_1"/>
</dbReference>
<name>A0A023CWK1_9LACO</name>
<keyword evidence="3" id="KW-1185">Reference proteome</keyword>
<evidence type="ECO:0000313" key="3">
    <source>
        <dbReference type="Proteomes" id="UP000050961"/>
    </source>
</evidence>
<proteinExistence type="predicted"/>
<dbReference type="AlphaFoldDB" id="A0A023CWK1"/>
<dbReference type="Proteomes" id="UP000050961">
    <property type="component" value="Unassembled WGS sequence"/>
</dbReference>
<dbReference type="GO" id="GO:0016757">
    <property type="term" value="F:glycosyltransferase activity"/>
    <property type="evidence" value="ECO:0007669"/>
    <property type="project" value="InterPro"/>
</dbReference>
<dbReference type="InterPro" id="IPR050194">
    <property type="entry name" value="Glycosyltransferase_grp1"/>
</dbReference>
<dbReference type="Pfam" id="PF00534">
    <property type="entry name" value="Glycos_transf_1"/>
    <property type="match status" value="1"/>
</dbReference>
<dbReference type="EMBL" id="AYZF01000013">
    <property type="protein sequence ID" value="KRN06320.1"/>
    <property type="molecule type" value="Genomic_DNA"/>
</dbReference>
<reference evidence="2 3" key="1">
    <citation type="journal article" date="2015" name="Genome Announc.">
        <title>Expanding the biotechnology potential of lactobacilli through comparative genomics of 213 strains and associated genera.</title>
        <authorList>
            <person name="Sun Z."/>
            <person name="Harris H.M."/>
            <person name="McCann A."/>
            <person name="Guo C."/>
            <person name="Argimon S."/>
            <person name="Zhang W."/>
            <person name="Yang X."/>
            <person name="Jeffery I.B."/>
            <person name="Cooney J.C."/>
            <person name="Kagawa T.F."/>
            <person name="Liu W."/>
            <person name="Song Y."/>
            <person name="Salvetti E."/>
            <person name="Wrobel A."/>
            <person name="Rasinkangas P."/>
            <person name="Parkhill J."/>
            <person name="Rea M.C."/>
            <person name="O'Sullivan O."/>
            <person name="Ritari J."/>
            <person name="Douillard F.P."/>
            <person name="Paul Ross R."/>
            <person name="Yang R."/>
            <person name="Briner A.E."/>
            <person name="Felis G.E."/>
            <person name="de Vos W.M."/>
            <person name="Barrangou R."/>
            <person name="Klaenhammer T.R."/>
            <person name="Caufield P.W."/>
            <person name="Cui Y."/>
            <person name="Zhang H."/>
            <person name="O'Toole P.W."/>
        </authorList>
    </citation>
    <scope>NUCLEOTIDE SEQUENCE [LARGE SCALE GENOMIC DNA]</scope>
    <source>
        <strain evidence="2 3">DSM 21376</strain>
    </source>
</reference>
<dbReference type="SUPFAM" id="SSF53756">
    <property type="entry name" value="UDP-Glycosyltransferase/glycogen phosphorylase"/>
    <property type="match status" value="1"/>
</dbReference>
<dbReference type="PANTHER" id="PTHR45947:SF3">
    <property type="entry name" value="SULFOQUINOVOSYL TRANSFERASE SQD2"/>
    <property type="match status" value="1"/>
</dbReference>